<protein>
    <submittedName>
        <fullName evidence="1">Predicted protein</fullName>
    </submittedName>
</protein>
<keyword evidence="2" id="KW-1185">Reference proteome</keyword>
<name>E9D5T4_COCPS</name>
<gene>
    <name evidence="1" type="ORF">CPSG_04964</name>
</gene>
<dbReference type="EMBL" id="GL636492">
    <property type="protein sequence ID" value="EFW18278.1"/>
    <property type="molecule type" value="Genomic_DNA"/>
</dbReference>
<dbReference type="Proteomes" id="UP000002497">
    <property type="component" value="Unassembled WGS sequence"/>
</dbReference>
<reference evidence="2" key="2">
    <citation type="submission" date="2010-03" db="EMBL/GenBank/DDBJ databases">
        <title>The genome sequence of Coccidioides posadasii strain Silveira.</title>
        <authorList>
            <consortium name="The Broad Institute Genome Sequencing Center for Infectious Disease"/>
            <person name="Neafsey D."/>
            <person name="Orbach M."/>
            <person name="Henn M.R."/>
            <person name="Cole G.T."/>
            <person name="Galgiani J."/>
            <person name="Gardner M.J."/>
            <person name="Kirkland T.N."/>
            <person name="Taylor J.W."/>
            <person name="Young S.K."/>
            <person name="Zeng Q."/>
            <person name="Koehrsen M."/>
            <person name="Alvarado L."/>
            <person name="Berlin A."/>
            <person name="Borenstein D."/>
            <person name="Chapman S.B."/>
            <person name="Chen Z."/>
            <person name="Engels R."/>
            <person name="Freedman E."/>
            <person name="Gellesch M."/>
            <person name="Goldberg J."/>
            <person name="Griggs A."/>
            <person name="Gujja S."/>
            <person name="Heilman E."/>
            <person name="Heiman D."/>
            <person name="Howarth C."/>
            <person name="Jen D."/>
            <person name="Larson L."/>
            <person name="Mehta T."/>
            <person name="Neiman D."/>
            <person name="Park D."/>
            <person name="Pearson M."/>
            <person name="Richards J."/>
            <person name="Roberts A."/>
            <person name="Saif S."/>
            <person name="Shea T."/>
            <person name="Shenoy N."/>
            <person name="Sisk P."/>
            <person name="Stolte C."/>
            <person name="Sykes S."/>
            <person name="Walk T."/>
            <person name="White J."/>
            <person name="Yandava C."/>
            <person name="Haas B."/>
            <person name="Nusbaum C."/>
            <person name="Birren B."/>
        </authorList>
    </citation>
    <scope>NUCLEOTIDE SEQUENCE [LARGE SCALE GENOMIC DNA]</scope>
    <source>
        <strain evidence="2">RMSCC 757 / Silveira</strain>
    </source>
</reference>
<proteinExistence type="predicted"/>
<dbReference type="HOGENOM" id="CLU_1855099_0_0_1"/>
<dbReference type="AlphaFoldDB" id="E9D5T4"/>
<evidence type="ECO:0000313" key="2">
    <source>
        <dbReference type="Proteomes" id="UP000002497"/>
    </source>
</evidence>
<evidence type="ECO:0000313" key="1">
    <source>
        <dbReference type="EMBL" id="EFW18278.1"/>
    </source>
</evidence>
<dbReference type="VEuPathDB" id="FungiDB:CPSG_04964"/>
<sequence length="138" mass="14882">MSYLAAKSMACAADKGQESKISPFKQQCALIIGEMPLDGFGVTIRDWGSGLYRCHQVDGQICRDSQSDVFSVAVEKWACTAFLSSGQTGPLGFTPFSLCYGTTKSVAAGTRIPSGSAMDSRRAKQQQQKQTDVPKEDE</sequence>
<accession>E9D5T4</accession>
<organism evidence="2">
    <name type="scientific">Coccidioides posadasii (strain RMSCC 757 / Silveira)</name>
    <name type="common">Valley fever fungus</name>
    <dbReference type="NCBI Taxonomy" id="443226"/>
    <lineage>
        <taxon>Eukaryota</taxon>
        <taxon>Fungi</taxon>
        <taxon>Dikarya</taxon>
        <taxon>Ascomycota</taxon>
        <taxon>Pezizomycotina</taxon>
        <taxon>Eurotiomycetes</taxon>
        <taxon>Eurotiomycetidae</taxon>
        <taxon>Onygenales</taxon>
        <taxon>Onygenaceae</taxon>
        <taxon>Coccidioides</taxon>
    </lineage>
</organism>
<dbReference type="VEuPathDB" id="FungiDB:D8B26_005095"/>
<reference evidence="2" key="1">
    <citation type="journal article" date="2010" name="Genome Res.">
        <title>Population genomic sequencing of Coccidioides fungi reveals recent hybridization and transposon control.</title>
        <authorList>
            <person name="Neafsey D.E."/>
            <person name="Barker B.M."/>
            <person name="Sharpton T.J."/>
            <person name="Stajich J.E."/>
            <person name="Park D.J."/>
            <person name="Whiston E."/>
            <person name="Hung C.-Y."/>
            <person name="McMahan C."/>
            <person name="White J."/>
            <person name="Sykes S."/>
            <person name="Heiman D."/>
            <person name="Young S."/>
            <person name="Zeng Q."/>
            <person name="Abouelleil A."/>
            <person name="Aftuck L."/>
            <person name="Bessette D."/>
            <person name="Brown A."/>
            <person name="FitzGerald M."/>
            <person name="Lui A."/>
            <person name="Macdonald J.P."/>
            <person name="Priest M."/>
            <person name="Orbach M.J."/>
            <person name="Galgiani J.N."/>
            <person name="Kirkland T.N."/>
            <person name="Cole G.T."/>
            <person name="Birren B.W."/>
            <person name="Henn M.R."/>
            <person name="Taylor J.W."/>
            <person name="Rounsley S.D."/>
        </authorList>
    </citation>
    <scope>NUCLEOTIDE SEQUENCE [LARGE SCALE GENOMIC DNA]</scope>
    <source>
        <strain evidence="2">RMSCC 757 / Silveira</strain>
    </source>
</reference>